<dbReference type="EMBL" id="CP032869">
    <property type="protein sequence ID" value="AYL94568.1"/>
    <property type="molecule type" value="Genomic_DNA"/>
</dbReference>
<dbReference type="RefSeq" id="WP_119408286.1">
    <property type="nucleotide sequence ID" value="NZ_CP032869.1"/>
</dbReference>
<feature type="signal peptide" evidence="1">
    <location>
        <begin position="1"/>
        <end position="31"/>
    </location>
</feature>
<sequence length="155" mass="17320">MKSIVKRNQNLLPILILSLILQLLSSNSSEASTTKRFPTDSIAHSSKTREVLLSQQLFVVKLSKPKAKNARPGKVDLKAELRDAFMIVCYDKNKTYNELNWTMCPDGHCPVAGEYQFGSVKYRQLDTLIAKTKLAEAEAAKKTAALIKSVQNKTH</sequence>
<evidence type="ECO:0000313" key="3">
    <source>
        <dbReference type="Proteomes" id="UP000270046"/>
    </source>
</evidence>
<name>A0A494VT56_9SPHI</name>
<keyword evidence="1" id="KW-0732">Signal</keyword>
<evidence type="ECO:0000256" key="1">
    <source>
        <dbReference type="SAM" id="SignalP"/>
    </source>
</evidence>
<evidence type="ECO:0000313" key="2">
    <source>
        <dbReference type="EMBL" id="AYL94568.1"/>
    </source>
</evidence>
<dbReference type="KEGG" id="muh:HYN43_004305"/>
<feature type="chain" id="PRO_5019813944" evidence="1">
    <location>
        <begin position="32"/>
        <end position="155"/>
    </location>
</feature>
<proteinExistence type="predicted"/>
<accession>A0A494VT56</accession>
<dbReference type="AlphaFoldDB" id="A0A494VT56"/>
<protein>
    <submittedName>
        <fullName evidence="2">Uncharacterized protein</fullName>
    </submittedName>
</protein>
<gene>
    <name evidence="2" type="ORF">HYN43_004305</name>
</gene>
<organism evidence="2 3">
    <name type="scientific">Mucilaginibacter celer</name>
    <dbReference type="NCBI Taxonomy" id="2305508"/>
    <lineage>
        <taxon>Bacteria</taxon>
        <taxon>Pseudomonadati</taxon>
        <taxon>Bacteroidota</taxon>
        <taxon>Sphingobacteriia</taxon>
        <taxon>Sphingobacteriales</taxon>
        <taxon>Sphingobacteriaceae</taxon>
        <taxon>Mucilaginibacter</taxon>
    </lineage>
</organism>
<dbReference type="Proteomes" id="UP000270046">
    <property type="component" value="Chromosome"/>
</dbReference>
<dbReference type="OrthoDB" id="799841at2"/>
<keyword evidence="3" id="KW-1185">Reference proteome</keyword>
<reference evidence="2 3" key="1">
    <citation type="submission" date="2018-10" db="EMBL/GenBank/DDBJ databases">
        <title>Genome sequencing of Mucilaginibacter sp. HYN0043.</title>
        <authorList>
            <person name="Kim M."/>
            <person name="Yi H."/>
        </authorList>
    </citation>
    <scope>NUCLEOTIDE SEQUENCE [LARGE SCALE GENOMIC DNA]</scope>
    <source>
        <strain evidence="2 3">HYN0043</strain>
    </source>
</reference>